<dbReference type="Proteomes" id="UP000190092">
    <property type="component" value="Unassembled WGS sequence"/>
</dbReference>
<feature type="compositionally biased region" description="Low complexity" evidence="1">
    <location>
        <begin position="1"/>
        <end position="22"/>
    </location>
</feature>
<dbReference type="InterPro" id="IPR012312">
    <property type="entry name" value="Hemerythrin-like"/>
</dbReference>
<dbReference type="CDD" id="cd12108">
    <property type="entry name" value="Hr-like"/>
    <property type="match status" value="1"/>
</dbReference>
<gene>
    <name evidence="3" type="ORF">SAMN02745126_05492</name>
</gene>
<evidence type="ECO:0000256" key="1">
    <source>
        <dbReference type="SAM" id="MobiDB-lite"/>
    </source>
</evidence>
<dbReference type="Gene3D" id="1.20.120.520">
    <property type="entry name" value="nmb1532 protein domain like"/>
    <property type="match status" value="1"/>
</dbReference>
<dbReference type="Pfam" id="PF01814">
    <property type="entry name" value="Hemerythrin"/>
    <property type="match status" value="1"/>
</dbReference>
<evidence type="ECO:0000259" key="2">
    <source>
        <dbReference type="Pfam" id="PF01814"/>
    </source>
</evidence>
<organism evidence="3 4">
    <name type="scientific">Enhydrobacter aerosaccus</name>
    <dbReference type="NCBI Taxonomy" id="225324"/>
    <lineage>
        <taxon>Bacteria</taxon>
        <taxon>Pseudomonadati</taxon>
        <taxon>Pseudomonadota</taxon>
        <taxon>Alphaproteobacteria</taxon>
        <taxon>Hyphomicrobiales</taxon>
        <taxon>Enhydrobacter</taxon>
    </lineage>
</organism>
<name>A0A1T4T1A4_9HYPH</name>
<dbReference type="RefSeq" id="WP_231714954.1">
    <property type="nucleotide sequence ID" value="NZ_FUWJ01000011.1"/>
</dbReference>
<accession>A0A1T4T1A4</accession>
<sequence length="359" mass="40978">MARSTKQGQGNKKQQSGSGVSQATDNAGAVMSGSASNSAIETLKQDHRRVEGLFQQFEQSDDDHQKEELVRRICSELIVHTRLEEEIFYPACRDADVEDDIMDEAQVEHDGAKVLINDLLDSDSDMPFWEAKVSVLKEMIKHHVSEEEKPDGVMAQAEENDIDDAGLVERLRRRKQELQERGIGQRPARPVAIHLEAQEGPQGRMGRRGMGERSERGRYMGEDEGRYGGGRGRYEESGRGHGGWYGDSQAHAEAARERWGEGRRGSRYEDEYEDRSSGRGRYGEDYDERRGHGGWYGDPRGHSQASQRGWEERRGSRDDDDRYARSRRDEDDDDRDHGGWFGDSRGHSEASRRGWQHRR</sequence>
<protein>
    <submittedName>
        <fullName evidence="3">Hemerythrin HHE cation binding domain-containing protein</fullName>
    </submittedName>
</protein>
<feature type="domain" description="Hemerythrin-like" evidence="2">
    <location>
        <begin position="39"/>
        <end position="149"/>
    </location>
</feature>
<dbReference type="PANTHER" id="PTHR35585">
    <property type="entry name" value="HHE DOMAIN PROTEIN (AFU_ORTHOLOGUE AFUA_4G00730)"/>
    <property type="match status" value="1"/>
</dbReference>
<feature type="compositionally biased region" description="Basic and acidic residues" evidence="1">
    <location>
        <begin position="209"/>
        <end position="239"/>
    </location>
</feature>
<reference evidence="4" key="1">
    <citation type="submission" date="2017-02" db="EMBL/GenBank/DDBJ databases">
        <authorList>
            <person name="Varghese N."/>
            <person name="Submissions S."/>
        </authorList>
    </citation>
    <scope>NUCLEOTIDE SEQUENCE [LARGE SCALE GENOMIC DNA]</scope>
    <source>
        <strain evidence="4">ATCC 27094</strain>
    </source>
</reference>
<proteinExistence type="predicted"/>
<evidence type="ECO:0000313" key="4">
    <source>
        <dbReference type="Proteomes" id="UP000190092"/>
    </source>
</evidence>
<feature type="region of interest" description="Disordered" evidence="1">
    <location>
        <begin position="195"/>
        <end position="359"/>
    </location>
</feature>
<dbReference type="STRING" id="225324.SAMN02745126_05492"/>
<feature type="compositionally biased region" description="Basic and acidic residues" evidence="1">
    <location>
        <begin position="309"/>
        <end position="329"/>
    </location>
</feature>
<evidence type="ECO:0000313" key="3">
    <source>
        <dbReference type="EMBL" id="SKA34177.1"/>
    </source>
</evidence>
<dbReference type="AlphaFoldDB" id="A0A1T4T1A4"/>
<dbReference type="EMBL" id="FUWJ01000011">
    <property type="protein sequence ID" value="SKA34177.1"/>
    <property type="molecule type" value="Genomic_DNA"/>
</dbReference>
<dbReference type="PANTHER" id="PTHR35585:SF1">
    <property type="entry name" value="HHE DOMAIN PROTEIN (AFU_ORTHOLOGUE AFUA_4G00730)"/>
    <property type="match status" value="1"/>
</dbReference>
<feature type="compositionally biased region" description="Basic and acidic residues" evidence="1">
    <location>
        <begin position="253"/>
        <end position="291"/>
    </location>
</feature>
<feature type="region of interest" description="Disordered" evidence="1">
    <location>
        <begin position="1"/>
        <end position="44"/>
    </location>
</feature>
<keyword evidence="4" id="KW-1185">Reference proteome</keyword>